<name>A0A5N6NNC4_9ASTR</name>
<evidence type="ECO:0000259" key="1">
    <source>
        <dbReference type="Pfam" id="PF13966"/>
    </source>
</evidence>
<comment type="caution">
    <text evidence="2">The sequence shown here is derived from an EMBL/GenBank/DDBJ whole genome shotgun (WGS) entry which is preliminary data.</text>
</comment>
<dbReference type="Proteomes" id="UP000326396">
    <property type="component" value="Linkage Group LG18"/>
</dbReference>
<dbReference type="AlphaFoldDB" id="A0A5N6NNC4"/>
<dbReference type="Pfam" id="PF13966">
    <property type="entry name" value="zf-RVT"/>
    <property type="match status" value="1"/>
</dbReference>
<protein>
    <recommendedName>
        <fullName evidence="1">Reverse transcriptase zinc-binding domain-containing protein</fullName>
    </recommendedName>
</protein>
<keyword evidence="3" id="KW-1185">Reference proteome</keyword>
<dbReference type="EMBL" id="SZYD01000010">
    <property type="protein sequence ID" value="KAD4982235.1"/>
    <property type="molecule type" value="Genomic_DNA"/>
</dbReference>
<dbReference type="OrthoDB" id="1729386at2759"/>
<proteinExistence type="predicted"/>
<evidence type="ECO:0000313" key="2">
    <source>
        <dbReference type="EMBL" id="KAD4982235.1"/>
    </source>
</evidence>
<sequence>MVQTYFFGLIVGRKTNHCVTNFQIYFERRLTREQRWQTTTNVADGSITWLCPWVPSVNPDDIQAQWSIVLNIIKDASLIDLKDGWSWLANKSCLFSTKSMRRILEKQIGQNYGGFNYGNSWISGKVNFFFWRLMLDRLPCRTTLLSRGLHVDSVKCEFCETFNESTDHLFTKCSLARHVWCLLTLWCKIPSFRNLNIEAMIHEIG</sequence>
<organism evidence="2 3">
    <name type="scientific">Mikania micrantha</name>
    <name type="common">bitter vine</name>
    <dbReference type="NCBI Taxonomy" id="192012"/>
    <lineage>
        <taxon>Eukaryota</taxon>
        <taxon>Viridiplantae</taxon>
        <taxon>Streptophyta</taxon>
        <taxon>Embryophyta</taxon>
        <taxon>Tracheophyta</taxon>
        <taxon>Spermatophyta</taxon>
        <taxon>Magnoliopsida</taxon>
        <taxon>eudicotyledons</taxon>
        <taxon>Gunneridae</taxon>
        <taxon>Pentapetalae</taxon>
        <taxon>asterids</taxon>
        <taxon>campanulids</taxon>
        <taxon>Asterales</taxon>
        <taxon>Asteraceae</taxon>
        <taxon>Asteroideae</taxon>
        <taxon>Heliantheae alliance</taxon>
        <taxon>Eupatorieae</taxon>
        <taxon>Mikania</taxon>
    </lineage>
</organism>
<gene>
    <name evidence="2" type="ORF">E3N88_18906</name>
</gene>
<reference evidence="2 3" key="1">
    <citation type="submission" date="2019-05" db="EMBL/GenBank/DDBJ databases">
        <title>Mikania micrantha, genome provides insights into the molecular mechanism of rapid growth.</title>
        <authorList>
            <person name="Liu B."/>
        </authorList>
    </citation>
    <scope>NUCLEOTIDE SEQUENCE [LARGE SCALE GENOMIC DNA]</scope>
    <source>
        <strain evidence="2">NLD-2019</strain>
        <tissue evidence="2">Leaf</tissue>
    </source>
</reference>
<evidence type="ECO:0000313" key="3">
    <source>
        <dbReference type="Proteomes" id="UP000326396"/>
    </source>
</evidence>
<feature type="domain" description="Reverse transcriptase zinc-binding" evidence="1">
    <location>
        <begin position="95"/>
        <end position="180"/>
    </location>
</feature>
<dbReference type="InterPro" id="IPR026960">
    <property type="entry name" value="RVT-Znf"/>
</dbReference>
<accession>A0A5N6NNC4</accession>